<evidence type="ECO:0000313" key="1">
    <source>
        <dbReference type="EMBL" id="MCI92494.1"/>
    </source>
</evidence>
<comment type="caution">
    <text evidence="1">The sequence shown here is derived from an EMBL/GenBank/DDBJ whole genome shotgun (WGS) entry which is preliminary data.</text>
</comment>
<accession>A0A392VVS1</accession>
<dbReference type="Proteomes" id="UP000265520">
    <property type="component" value="Unassembled WGS sequence"/>
</dbReference>
<reference evidence="1 2" key="1">
    <citation type="journal article" date="2018" name="Front. Plant Sci.">
        <title>Red Clover (Trifolium pratense) and Zigzag Clover (T. medium) - A Picture of Genomic Similarities and Differences.</title>
        <authorList>
            <person name="Dluhosova J."/>
            <person name="Istvanek J."/>
            <person name="Nedelnik J."/>
            <person name="Repkova J."/>
        </authorList>
    </citation>
    <scope>NUCLEOTIDE SEQUENCE [LARGE SCALE GENOMIC DNA]</scope>
    <source>
        <strain evidence="2">cv. 10/8</strain>
        <tissue evidence="1">Leaf</tissue>
    </source>
</reference>
<sequence>KIDTGNPPTAIADDRQPAVHLQPVAELCVFASCDLGAYGAVN</sequence>
<dbReference type="EMBL" id="LXQA011302787">
    <property type="protein sequence ID" value="MCI92494.1"/>
    <property type="molecule type" value="Genomic_DNA"/>
</dbReference>
<keyword evidence="2" id="KW-1185">Reference proteome</keyword>
<evidence type="ECO:0000313" key="2">
    <source>
        <dbReference type="Proteomes" id="UP000265520"/>
    </source>
</evidence>
<dbReference type="AlphaFoldDB" id="A0A392VVS1"/>
<name>A0A392VVS1_9FABA</name>
<proteinExistence type="predicted"/>
<organism evidence="1 2">
    <name type="scientific">Trifolium medium</name>
    <dbReference type="NCBI Taxonomy" id="97028"/>
    <lineage>
        <taxon>Eukaryota</taxon>
        <taxon>Viridiplantae</taxon>
        <taxon>Streptophyta</taxon>
        <taxon>Embryophyta</taxon>
        <taxon>Tracheophyta</taxon>
        <taxon>Spermatophyta</taxon>
        <taxon>Magnoliopsida</taxon>
        <taxon>eudicotyledons</taxon>
        <taxon>Gunneridae</taxon>
        <taxon>Pentapetalae</taxon>
        <taxon>rosids</taxon>
        <taxon>fabids</taxon>
        <taxon>Fabales</taxon>
        <taxon>Fabaceae</taxon>
        <taxon>Papilionoideae</taxon>
        <taxon>50 kb inversion clade</taxon>
        <taxon>NPAAA clade</taxon>
        <taxon>Hologalegina</taxon>
        <taxon>IRL clade</taxon>
        <taxon>Trifolieae</taxon>
        <taxon>Trifolium</taxon>
    </lineage>
</organism>
<feature type="non-terminal residue" evidence="1">
    <location>
        <position position="1"/>
    </location>
</feature>
<protein>
    <submittedName>
        <fullName evidence="1">Uncharacterized protein</fullName>
    </submittedName>
</protein>